<name>A0A850NVX1_9PROT</name>
<feature type="non-terminal residue" evidence="1">
    <location>
        <position position="231"/>
    </location>
</feature>
<proteinExistence type="predicted"/>
<protein>
    <submittedName>
        <fullName evidence="1">YcjX family protein</fullName>
    </submittedName>
</protein>
<organism evidence="1 2">
    <name type="scientific">Endobacter medicaginis</name>
    <dbReference type="NCBI Taxonomy" id="1181271"/>
    <lineage>
        <taxon>Bacteria</taxon>
        <taxon>Pseudomonadati</taxon>
        <taxon>Pseudomonadota</taxon>
        <taxon>Alphaproteobacteria</taxon>
        <taxon>Acetobacterales</taxon>
        <taxon>Acetobacteraceae</taxon>
        <taxon>Endobacter</taxon>
    </lineage>
</organism>
<comment type="caution">
    <text evidence="1">The sequence shown here is derived from an EMBL/GenBank/DDBJ whole genome shotgun (WGS) entry which is preliminary data.</text>
</comment>
<feature type="non-terminal residue" evidence="1">
    <location>
        <position position="1"/>
    </location>
</feature>
<dbReference type="Pfam" id="PF04317">
    <property type="entry name" value="DUF463"/>
    <property type="match status" value="1"/>
</dbReference>
<dbReference type="InterPro" id="IPR007413">
    <property type="entry name" value="YcjX-like"/>
</dbReference>
<dbReference type="EMBL" id="JABXXQ010000809">
    <property type="protein sequence ID" value="NVN32369.1"/>
    <property type="molecule type" value="Genomic_DNA"/>
</dbReference>
<dbReference type="AlphaFoldDB" id="A0A850NVX1"/>
<gene>
    <name evidence="1" type="ORF">HUK83_18750</name>
</gene>
<accession>A0A850NVX1</accession>
<sequence length="231" mass="24685">LIRPSDAGAESLPRFDLATHLAALAADPPHWPPRTDTTALLALDVDLPARVSGLPPRRLRLEFLDYPGEWLLDLPLLGVEFGVWSAGVLARLRDPALAGLATPFLAFCDAMDAKAAADETLARAGHELYVTLLKAMRDRLGLSLLQPGRFLMPPPGALPPWMVFFPMVGRGGLARLLGERFDAYRGAIAADLTRPLFASIDRLVVLADLLTPLHLGAASFADAQGALAAAT</sequence>
<evidence type="ECO:0000313" key="1">
    <source>
        <dbReference type="EMBL" id="NVN32369.1"/>
    </source>
</evidence>
<dbReference type="RefSeq" id="WP_176627194.1">
    <property type="nucleotide sequence ID" value="NZ_JABXXQ010000809.1"/>
</dbReference>
<dbReference type="PANTHER" id="PTHR38605">
    <property type="entry name" value="ATPASE-RELATED"/>
    <property type="match status" value="1"/>
</dbReference>
<reference evidence="1 2" key="1">
    <citation type="submission" date="2020-06" db="EMBL/GenBank/DDBJ databases">
        <title>Description of novel acetic acid bacteria.</title>
        <authorList>
            <person name="Sombolestani A."/>
        </authorList>
    </citation>
    <scope>NUCLEOTIDE SEQUENCE [LARGE SCALE GENOMIC DNA]</scope>
    <source>
        <strain evidence="1 2">LMG 26838</strain>
    </source>
</reference>
<evidence type="ECO:0000313" key="2">
    <source>
        <dbReference type="Proteomes" id="UP000565205"/>
    </source>
</evidence>
<dbReference type="Proteomes" id="UP000565205">
    <property type="component" value="Unassembled WGS sequence"/>
</dbReference>
<dbReference type="PANTHER" id="PTHR38605:SF1">
    <property type="entry name" value="ATPASE"/>
    <property type="match status" value="1"/>
</dbReference>